<keyword evidence="2" id="KW-1185">Reference proteome</keyword>
<dbReference type="Proteomes" id="UP001152658">
    <property type="component" value="Unassembled WGS sequence"/>
</dbReference>
<accession>A0ABN8TPP5</accession>
<dbReference type="EMBL" id="CALYLK010000116">
    <property type="protein sequence ID" value="CAH8208541.1"/>
    <property type="molecule type" value="Genomic_DNA"/>
</dbReference>
<reference evidence="1" key="1">
    <citation type="submission" date="2022-06" db="EMBL/GenBank/DDBJ databases">
        <authorList>
            <person name="Goudenege D."/>
            <person name="Le Roux F."/>
        </authorList>
    </citation>
    <scope>NUCLEOTIDE SEQUENCE</scope>
    <source>
        <strain evidence="1">12-063</strain>
    </source>
</reference>
<dbReference type="RefSeq" id="WP_168780368.1">
    <property type="nucleotide sequence ID" value="NZ_CALYLC010000003.1"/>
</dbReference>
<evidence type="ECO:0000313" key="1">
    <source>
        <dbReference type="EMBL" id="CAH8208541.1"/>
    </source>
</evidence>
<proteinExistence type="predicted"/>
<sequence length="385" mass="45073">MLVTFSVPSQKNGALGALNYFLDSSNRDVAPVLLSGNPKLTSQLLLASRFKNPYTAGCLSFATEESNLAEELKQYLMQSFEETLLAGLEPNQYDICWIEHADKGRLELNFHIVNTELKTGKRLQPYLHKFDLKRINMWKSLQNDLYGLADPSSPERSRMLQFGRSKGGWQDAKLKIHDYLEQCWFDGDISCRNDLIKELNKLNIKVVRQGKDYISIKIQEINKNIRLKGELYNEYIGKNKAFSEVQGRKQKDYYNQREQRIDKNRESLYKLNKRIAEFRREKYKKVSCPTEKKESVLYPDDFYCIYSFGNDFLSSDNEFLQRKLSCVPNIQNNETERIDLQNIIIKKVNNNGKIQKSYEALRGDDGRIFDEDYERESEEVSMYKL</sequence>
<organism evidence="1 2">
    <name type="scientific">Vibrio aestuarianus</name>
    <dbReference type="NCBI Taxonomy" id="28171"/>
    <lineage>
        <taxon>Bacteria</taxon>
        <taxon>Pseudomonadati</taxon>
        <taxon>Pseudomonadota</taxon>
        <taxon>Gammaproteobacteria</taxon>
        <taxon>Vibrionales</taxon>
        <taxon>Vibrionaceae</taxon>
        <taxon>Vibrio</taxon>
    </lineage>
</organism>
<gene>
    <name evidence="1" type="ORF">VAE063_770001</name>
</gene>
<comment type="caution">
    <text evidence="1">The sequence shown here is derived from an EMBL/GenBank/DDBJ whole genome shotgun (WGS) entry which is preliminary data.</text>
</comment>
<evidence type="ECO:0000313" key="2">
    <source>
        <dbReference type="Proteomes" id="UP001152658"/>
    </source>
</evidence>
<name>A0ABN8TPP5_9VIBR</name>
<protein>
    <submittedName>
        <fullName evidence="1">DNA relaxase</fullName>
    </submittedName>
</protein>